<gene>
    <name evidence="2" type="ORF">ASPCAL12208</name>
</gene>
<dbReference type="Gene3D" id="3.40.50.1820">
    <property type="entry name" value="alpha/beta hydrolase"/>
    <property type="match status" value="1"/>
</dbReference>
<dbReference type="InterPro" id="IPR000073">
    <property type="entry name" value="AB_hydrolase_1"/>
</dbReference>
<proteinExistence type="predicted"/>
<dbReference type="InterPro" id="IPR029058">
    <property type="entry name" value="AB_hydrolase_fold"/>
</dbReference>
<dbReference type="Proteomes" id="UP000054771">
    <property type="component" value="Unassembled WGS sequence"/>
</dbReference>
<dbReference type="PANTHER" id="PTHR37017:SF11">
    <property type="entry name" value="ESTERASE_LIPASE_THIOESTERASE DOMAIN-CONTAINING PROTEIN"/>
    <property type="match status" value="1"/>
</dbReference>
<accession>A0A0U5CFE9</accession>
<sequence>MSWLAYLCRVDSRLHGGCPGSNNHNLTNSNMPDRKPTLIFAPGAWYPATAFMPLTALLESDRYTCHTVAFPSIQQATTVTDLSADIAAVRALVEPEVEKGNEVVIVVHSWAGLPVNSALDGLAKVAGGSGGGVVKLIFISAFIPELGQSLISAFGGEPAPWYVRDEANGTVSPSTPYDLFFHDVPGGEEWAGKLRPHAWATKISPATGTAYSWIPSSYLFCEQDRAIPVEVQKMMVEQARAQGAQIATESIATGHTPWLVDAQRVAGYIRREIGDA</sequence>
<dbReference type="AlphaFoldDB" id="A0A0U5CFE9"/>
<dbReference type="PANTHER" id="PTHR37017">
    <property type="entry name" value="AB HYDROLASE-1 DOMAIN-CONTAINING PROTEIN-RELATED"/>
    <property type="match status" value="1"/>
</dbReference>
<organism evidence="2 3">
    <name type="scientific">Aspergillus calidoustus</name>
    <dbReference type="NCBI Taxonomy" id="454130"/>
    <lineage>
        <taxon>Eukaryota</taxon>
        <taxon>Fungi</taxon>
        <taxon>Dikarya</taxon>
        <taxon>Ascomycota</taxon>
        <taxon>Pezizomycotina</taxon>
        <taxon>Eurotiomycetes</taxon>
        <taxon>Eurotiomycetidae</taxon>
        <taxon>Eurotiales</taxon>
        <taxon>Aspergillaceae</taxon>
        <taxon>Aspergillus</taxon>
        <taxon>Aspergillus subgen. Nidulantes</taxon>
    </lineage>
</organism>
<protein>
    <recommendedName>
        <fullName evidence="1">AB hydrolase-1 domain-containing protein</fullName>
    </recommendedName>
</protein>
<dbReference type="OrthoDB" id="408373at2759"/>
<name>A0A0U5CFE9_ASPCI</name>
<dbReference type="OMA" id="AYLLCEN"/>
<dbReference type="Pfam" id="PF12697">
    <property type="entry name" value="Abhydrolase_6"/>
    <property type="match status" value="1"/>
</dbReference>
<evidence type="ECO:0000313" key="2">
    <source>
        <dbReference type="EMBL" id="CEL09066.1"/>
    </source>
</evidence>
<feature type="domain" description="AB hydrolase-1" evidence="1">
    <location>
        <begin position="38"/>
        <end position="266"/>
    </location>
</feature>
<dbReference type="EMBL" id="CDMC01000013">
    <property type="protein sequence ID" value="CEL09066.1"/>
    <property type="molecule type" value="Genomic_DNA"/>
</dbReference>
<dbReference type="InterPro" id="IPR052897">
    <property type="entry name" value="Sec-Metab_Biosynth_Hydrolase"/>
</dbReference>
<evidence type="ECO:0000259" key="1">
    <source>
        <dbReference type="Pfam" id="PF12697"/>
    </source>
</evidence>
<evidence type="ECO:0000313" key="3">
    <source>
        <dbReference type="Proteomes" id="UP000054771"/>
    </source>
</evidence>
<dbReference type="STRING" id="454130.A0A0U5CFE9"/>
<reference evidence="3" key="1">
    <citation type="journal article" date="2016" name="Genome Announc.">
        <title>Draft genome sequences of fungus Aspergillus calidoustus.</title>
        <authorList>
            <person name="Horn F."/>
            <person name="Linde J."/>
            <person name="Mattern D.J."/>
            <person name="Walther G."/>
            <person name="Guthke R."/>
            <person name="Scherlach K."/>
            <person name="Martin K."/>
            <person name="Brakhage A.A."/>
            <person name="Petzke L."/>
            <person name="Valiante V."/>
        </authorList>
    </citation>
    <scope>NUCLEOTIDE SEQUENCE [LARGE SCALE GENOMIC DNA]</scope>
    <source>
        <strain evidence="3">SF006504</strain>
    </source>
</reference>
<dbReference type="SUPFAM" id="SSF53474">
    <property type="entry name" value="alpha/beta-Hydrolases"/>
    <property type="match status" value="1"/>
</dbReference>
<keyword evidence="3" id="KW-1185">Reference proteome</keyword>